<keyword evidence="1" id="KW-0802">TPR repeat</keyword>
<comment type="caution">
    <text evidence="3">The sequence shown here is derived from an EMBL/GenBank/DDBJ whole genome shotgun (WGS) entry which is preliminary data.</text>
</comment>
<dbReference type="CDD" id="cd07302">
    <property type="entry name" value="CHD"/>
    <property type="match status" value="1"/>
</dbReference>
<proteinExistence type="predicted"/>
<feature type="repeat" description="TPR" evidence="1">
    <location>
        <begin position="445"/>
        <end position="478"/>
    </location>
</feature>
<reference evidence="3 4" key="1">
    <citation type="submission" date="2024-05" db="EMBL/GenBank/DDBJ databases">
        <authorList>
            <person name="Jiang F."/>
        </authorList>
    </citation>
    <scope>NUCLEOTIDE SEQUENCE [LARGE SCALE GENOMIC DNA]</scope>
    <source>
        <strain evidence="3 4">LZ166</strain>
    </source>
</reference>
<evidence type="ECO:0000313" key="3">
    <source>
        <dbReference type="EMBL" id="MEX0406791.1"/>
    </source>
</evidence>
<feature type="domain" description="Guanylate cyclase" evidence="2">
    <location>
        <begin position="28"/>
        <end position="141"/>
    </location>
</feature>
<dbReference type="InterPro" id="IPR029787">
    <property type="entry name" value="Nucleotide_cyclase"/>
</dbReference>
<evidence type="ECO:0000256" key="1">
    <source>
        <dbReference type="PROSITE-ProRule" id="PRU00339"/>
    </source>
</evidence>
<dbReference type="Gene3D" id="1.25.40.10">
    <property type="entry name" value="Tetratricopeptide repeat domain"/>
    <property type="match status" value="1"/>
</dbReference>
<dbReference type="InterPro" id="IPR011990">
    <property type="entry name" value="TPR-like_helical_dom_sf"/>
</dbReference>
<dbReference type="RefSeq" id="WP_367954672.1">
    <property type="nucleotide sequence ID" value="NZ_JBDPGJ010000003.1"/>
</dbReference>
<evidence type="ECO:0000313" key="4">
    <source>
        <dbReference type="Proteomes" id="UP001556692"/>
    </source>
</evidence>
<dbReference type="PROSITE" id="PS50125">
    <property type="entry name" value="GUANYLATE_CYCLASE_2"/>
    <property type="match status" value="1"/>
</dbReference>
<dbReference type="Gene3D" id="3.40.50.10070">
    <property type="entry name" value="TolB, N-terminal domain"/>
    <property type="match status" value="1"/>
</dbReference>
<keyword evidence="4" id="KW-1185">Reference proteome</keyword>
<dbReference type="Gene3D" id="3.30.70.1230">
    <property type="entry name" value="Nucleotide cyclase"/>
    <property type="match status" value="1"/>
</dbReference>
<dbReference type="SUPFAM" id="SSF55073">
    <property type="entry name" value="Nucleotide cyclase"/>
    <property type="match status" value="1"/>
</dbReference>
<dbReference type="SUPFAM" id="SSF48452">
    <property type="entry name" value="TPR-like"/>
    <property type="match status" value="1"/>
</dbReference>
<evidence type="ECO:0000259" key="2">
    <source>
        <dbReference type="PROSITE" id="PS50125"/>
    </source>
</evidence>
<dbReference type="SMART" id="SM00028">
    <property type="entry name" value="TPR"/>
    <property type="match status" value="2"/>
</dbReference>
<name>A0ABV3SJW2_9HYPH</name>
<dbReference type="InterPro" id="IPR050697">
    <property type="entry name" value="Adenylyl/Guanylyl_Cyclase_3/4"/>
</dbReference>
<dbReference type="PANTHER" id="PTHR43081:SF1">
    <property type="entry name" value="ADENYLATE CYCLASE, TERMINAL-DIFFERENTIATION SPECIFIC"/>
    <property type="match status" value="1"/>
</dbReference>
<dbReference type="InterPro" id="IPR001054">
    <property type="entry name" value="A/G_cyclase"/>
</dbReference>
<sequence length="606" mass="66537">MNLADSGAKGSGARVPTAGDAIASRVYVVLFADAVDFSKRTHRDELSASQAMHAAFGLIEREVDRCGGRILNRTGDGVVAAFESAVTGTRCAIEIQKRFEDIRREKSGESFEFRIGMSMGEIIEIDGNAFGDSINIAARIERLTPAGSVWMSSTLYEAVRSRSEFGFEYVGPFSLKNIAEPADVYRVYDGSAAVTLRPANRERLGEAAIAGREYPAPGKKPSIAVLPFQNQSGDGEHDFFADGVTEDIIRNLTRFRGLNVIARGSSFAFRGSALPLSELGMQIGARYIVRGSIRPAGSRVRVSVALDDTQLQHSVWSERYDKPLEDIFAIQDEITELAVAAMAVRVEAAERERLTALPPRSIDAYGLVLRGQAKTLEFTAQANGEALQLYRRALILAPDYARALAALSRAHSLNWRYGWGEDPRAGLDLATRYAMDAVAADPNDARGHGELGFVQLYRHEHSRSIASYERALLINPNDANIIAEYADVLTHSGRAGDALAHFDRAMRLNPLYPDQYLWDRAGALMLLRRFEEAIQQIHAMVNPAQGRRILAVCYAHLGQLEAAEREAALIRAEHPGFSVDEWARVIPEQTGEGMRLFVSGLRLAGL</sequence>
<dbReference type="InterPro" id="IPR019734">
    <property type="entry name" value="TPR_rpt"/>
</dbReference>
<dbReference type="Pfam" id="PF00211">
    <property type="entry name" value="Guanylate_cyc"/>
    <property type="match status" value="1"/>
</dbReference>
<dbReference type="EMBL" id="JBDPGJ010000003">
    <property type="protein sequence ID" value="MEX0406791.1"/>
    <property type="molecule type" value="Genomic_DNA"/>
</dbReference>
<accession>A0ABV3SJW2</accession>
<dbReference type="PANTHER" id="PTHR43081">
    <property type="entry name" value="ADENYLATE CYCLASE, TERMINAL-DIFFERENTIATION SPECIFIC-RELATED"/>
    <property type="match status" value="1"/>
</dbReference>
<gene>
    <name evidence="3" type="ORF">ABGN05_14075</name>
</gene>
<dbReference type="Proteomes" id="UP001556692">
    <property type="component" value="Unassembled WGS sequence"/>
</dbReference>
<protein>
    <submittedName>
        <fullName evidence="3">Adenylate/guanylate cyclase domain-containing protein</fullName>
    </submittedName>
</protein>
<dbReference type="PROSITE" id="PS50005">
    <property type="entry name" value="TPR"/>
    <property type="match status" value="1"/>
</dbReference>
<organism evidence="3 4">
    <name type="scientific">Aquibium pacificus</name>
    <dbReference type="NCBI Taxonomy" id="3153579"/>
    <lineage>
        <taxon>Bacteria</taxon>
        <taxon>Pseudomonadati</taxon>
        <taxon>Pseudomonadota</taxon>
        <taxon>Alphaproteobacteria</taxon>
        <taxon>Hyphomicrobiales</taxon>
        <taxon>Phyllobacteriaceae</taxon>
        <taxon>Aquibium</taxon>
    </lineage>
</organism>